<reference evidence="2" key="1">
    <citation type="submission" date="2020-01" db="EMBL/GenBank/DDBJ databases">
        <title>Insect and environment-associated Actinomycetes.</title>
        <authorList>
            <person name="Currrie C."/>
            <person name="Chevrette M."/>
            <person name="Carlson C."/>
            <person name="Stubbendieck R."/>
            <person name="Wendt-Pienkowski E."/>
        </authorList>
    </citation>
    <scope>NUCLEOTIDE SEQUENCE</scope>
    <source>
        <strain evidence="2">SID7499</strain>
    </source>
</reference>
<keyword evidence="1" id="KW-0732">Signal</keyword>
<evidence type="ECO:0000256" key="1">
    <source>
        <dbReference type="SAM" id="SignalP"/>
    </source>
</evidence>
<comment type="caution">
    <text evidence="2">The sequence shown here is derived from an EMBL/GenBank/DDBJ whole genome shotgun (WGS) entry which is preliminary data.</text>
</comment>
<feature type="chain" id="PRO_5039159091" evidence="1">
    <location>
        <begin position="26"/>
        <end position="67"/>
    </location>
</feature>
<name>A0A6G3WMW3_9ACTN</name>
<dbReference type="EMBL" id="JAAGMN010001075">
    <property type="protein sequence ID" value="NEE06650.1"/>
    <property type="molecule type" value="Genomic_DNA"/>
</dbReference>
<protein>
    <submittedName>
        <fullName evidence="2">Lamin tail domain-containing protein</fullName>
    </submittedName>
</protein>
<feature type="signal peptide" evidence="1">
    <location>
        <begin position="1"/>
        <end position="25"/>
    </location>
</feature>
<organism evidence="2">
    <name type="scientific">Streptomyces sp. SID7499</name>
    <dbReference type="NCBI Taxonomy" id="2706086"/>
    <lineage>
        <taxon>Bacteria</taxon>
        <taxon>Bacillati</taxon>
        <taxon>Actinomycetota</taxon>
        <taxon>Actinomycetes</taxon>
        <taxon>Kitasatosporales</taxon>
        <taxon>Streptomycetaceae</taxon>
        <taxon>Streptomyces</taxon>
    </lineage>
</organism>
<evidence type="ECO:0000313" key="2">
    <source>
        <dbReference type="EMBL" id="NEE06650.1"/>
    </source>
</evidence>
<sequence length="67" mass="6886">MRIRTATPIALAAATALAGSLLATAAPASAAAHQGGLHFGFVQYDGPGKDNRSTKSLNAEWVNIHNN</sequence>
<proteinExistence type="predicted"/>
<accession>A0A6G3WMW3</accession>
<gene>
    <name evidence="2" type="ORF">G3M58_09360</name>
</gene>
<feature type="non-terminal residue" evidence="2">
    <location>
        <position position="67"/>
    </location>
</feature>
<dbReference type="AlphaFoldDB" id="A0A6G3WMW3"/>